<feature type="region of interest" description="Disordered" evidence="1">
    <location>
        <begin position="80"/>
        <end position="99"/>
    </location>
</feature>
<protein>
    <submittedName>
        <fullName evidence="2">Uncharacterized protein</fullName>
    </submittedName>
</protein>
<evidence type="ECO:0000313" key="3">
    <source>
        <dbReference type="Proteomes" id="UP001211907"/>
    </source>
</evidence>
<dbReference type="EMBL" id="JADGJH010000306">
    <property type="protein sequence ID" value="KAJ3131246.1"/>
    <property type="molecule type" value="Genomic_DNA"/>
</dbReference>
<comment type="caution">
    <text evidence="2">The sequence shown here is derived from an EMBL/GenBank/DDBJ whole genome shotgun (WGS) entry which is preliminary data.</text>
</comment>
<dbReference type="AlphaFoldDB" id="A0AAD5TB19"/>
<dbReference type="Proteomes" id="UP001211907">
    <property type="component" value="Unassembled WGS sequence"/>
</dbReference>
<proteinExistence type="predicted"/>
<keyword evidence="3" id="KW-1185">Reference proteome</keyword>
<sequence length="99" mass="11448">MNVDLHNIDIGTYVRKHPEHSFDFYLLYLDKVENSLKSLLQLETKAHQQESLERQIKSLKKMRSFEGSWNKEKSLAQNALVNSPRKDCNSSSILNNGKA</sequence>
<evidence type="ECO:0000256" key="1">
    <source>
        <dbReference type="SAM" id="MobiDB-lite"/>
    </source>
</evidence>
<feature type="non-terminal residue" evidence="2">
    <location>
        <position position="1"/>
    </location>
</feature>
<name>A0AAD5TB19_9FUNG</name>
<evidence type="ECO:0000313" key="2">
    <source>
        <dbReference type="EMBL" id="KAJ3131246.1"/>
    </source>
</evidence>
<reference evidence="2" key="1">
    <citation type="submission" date="2020-05" db="EMBL/GenBank/DDBJ databases">
        <title>Phylogenomic resolution of chytrid fungi.</title>
        <authorList>
            <person name="Stajich J.E."/>
            <person name="Amses K."/>
            <person name="Simmons R."/>
            <person name="Seto K."/>
            <person name="Myers J."/>
            <person name="Bonds A."/>
            <person name="Quandt C.A."/>
            <person name="Barry K."/>
            <person name="Liu P."/>
            <person name="Grigoriev I."/>
            <person name="Longcore J.E."/>
            <person name="James T.Y."/>
        </authorList>
    </citation>
    <scope>NUCLEOTIDE SEQUENCE</scope>
    <source>
        <strain evidence="2">JEL0513</strain>
    </source>
</reference>
<accession>A0AAD5TB19</accession>
<organism evidence="2 3">
    <name type="scientific">Physocladia obscura</name>
    <dbReference type="NCBI Taxonomy" id="109957"/>
    <lineage>
        <taxon>Eukaryota</taxon>
        <taxon>Fungi</taxon>
        <taxon>Fungi incertae sedis</taxon>
        <taxon>Chytridiomycota</taxon>
        <taxon>Chytridiomycota incertae sedis</taxon>
        <taxon>Chytridiomycetes</taxon>
        <taxon>Chytridiales</taxon>
        <taxon>Chytriomycetaceae</taxon>
        <taxon>Physocladia</taxon>
    </lineage>
</organism>
<feature type="compositionally biased region" description="Polar residues" evidence="1">
    <location>
        <begin position="89"/>
        <end position="99"/>
    </location>
</feature>
<gene>
    <name evidence="2" type="ORF">HK100_006592</name>
</gene>